<accession>A0ABQ9I778</accession>
<gene>
    <name evidence="2" type="ORF">PR048_005077</name>
</gene>
<name>A0ABQ9I778_9NEOP</name>
<evidence type="ECO:0000313" key="2">
    <source>
        <dbReference type="EMBL" id="KAJ8892497.1"/>
    </source>
</evidence>
<evidence type="ECO:0000313" key="3">
    <source>
        <dbReference type="Proteomes" id="UP001159363"/>
    </source>
</evidence>
<sequence>MARQVQKPPLQSVAKGDTSPGMLKMATKQQYFLTCCHMGPLQRRGMHANAGRGARNASPSSA</sequence>
<protein>
    <submittedName>
        <fullName evidence="2">Uncharacterized protein</fullName>
    </submittedName>
</protein>
<feature type="region of interest" description="Disordered" evidence="1">
    <location>
        <begin position="1"/>
        <end position="21"/>
    </location>
</feature>
<proteinExistence type="predicted"/>
<reference evidence="2 3" key="1">
    <citation type="submission" date="2023-02" db="EMBL/GenBank/DDBJ databases">
        <title>LHISI_Scaffold_Assembly.</title>
        <authorList>
            <person name="Stuart O.P."/>
            <person name="Cleave R."/>
            <person name="Magrath M.J.L."/>
            <person name="Mikheyev A.S."/>
        </authorList>
    </citation>
    <scope>NUCLEOTIDE SEQUENCE [LARGE SCALE GENOMIC DNA]</scope>
    <source>
        <strain evidence="2">Daus_M_001</strain>
        <tissue evidence="2">Leg muscle</tissue>
    </source>
</reference>
<keyword evidence="3" id="KW-1185">Reference proteome</keyword>
<feature type="region of interest" description="Disordered" evidence="1">
    <location>
        <begin position="43"/>
        <end position="62"/>
    </location>
</feature>
<comment type="caution">
    <text evidence="2">The sequence shown here is derived from an EMBL/GenBank/DDBJ whole genome shotgun (WGS) entry which is preliminary data.</text>
</comment>
<dbReference type="Proteomes" id="UP001159363">
    <property type="component" value="Chromosome 2"/>
</dbReference>
<organism evidence="2 3">
    <name type="scientific">Dryococelus australis</name>
    <dbReference type="NCBI Taxonomy" id="614101"/>
    <lineage>
        <taxon>Eukaryota</taxon>
        <taxon>Metazoa</taxon>
        <taxon>Ecdysozoa</taxon>
        <taxon>Arthropoda</taxon>
        <taxon>Hexapoda</taxon>
        <taxon>Insecta</taxon>
        <taxon>Pterygota</taxon>
        <taxon>Neoptera</taxon>
        <taxon>Polyneoptera</taxon>
        <taxon>Phasmatodea</taxon>
        <taxon>Verophasmatodea</taxon>
        <taxon>Anareolatae</taxon>
        <taxon>Phasmatidae</taxon>
        <taxon>Eurycanthinae</taxon>
        <taxon>Dryococelus</taxon>
    </lineage>
</organism>
<dbReference type="EMBL" id="JARBHB010000002">
    <property type="protein sequence ID" value="KAJ8892497.1"/>
    <property type="molecule type" value="Genomic_DNA"/>
</dbReference>
<evidence type="ECO:0000256" key="1">
    <source>
        <dbReference type="SAM" id="MobiDB-lite"/>
    </source>
</evidence>